<dbReference type="EMBL" id="JAFIRR010000113">
    <property type="protein sequence ID" value="MCO6418053.1"/>
    <property type="molecule type" value="Genomic_DNA"/>
</dbReference>
<proteinExistence type="predicted"/>
<gene>
    <name evidence="2" type="ORF">JYK14_18070</name>
</gene>
<organism evidence="2 3">
    <name type="scientific">Siccirubricoccus soli</name>
    <dbReference type="NCBI Taxonomy" id="2899147"/>
    <lineage>
        <taxon>Bacteria</taxon>
        <taxon>Pseudomonadati</taxon>
        <taxon>Pseudomonadota</taxon>
        <taxon>Alphaproteobacteria</taxon>
        <taxon>Acetobacterales</taxon>
        <taxon>Roseomonadaceae</taxon>
        <taxon>Siccirubricoccus</taxon>
    </lineage>
</organism>
<feature type="region of interest" description="Disordered" evidence="1">
    <location>
        <begin position="28"/>
        <end position="62"/>
    </location>
</feature>
<dbReference type="RefSeq" id="WP_252954682.1">
    <property type="nucleotide sequence ID" value="NZ_JAFIRR010000113.1"/>
</dbReference>
<reference evidence="2 3" key="1">
    <citation type="submission" date="2021-12" db="EMBL/GenBank/DDBJ databases">
        <title>Siccirubricoccus leaddurans sp. nov., a high concentration Zn2+ tolerance bacterium.</title>
        <authorList>
            <person name="Cao Y."/>
        </authorList>
    </citation>
    <scope>NUCLEOTIDE SEQUENCE [LARGE SCALE GENOMIC DNA]</scope>
    <source>
        <strain evidence="2 3">KC 17139</strain>
    </source>
</reference>
<name>A0ABT1D810_9PROT</name>
<sequence>MERRPDAWGEFLRRTMLTIGLAGVAAVPPGPAAADRGAELGEPDAAGTTDLPAPQQELPTKG</sequence>
<keyword evidence="3" id="KW-1185">Reference proteome</keyword>
<accession>A0ABT1D810</accession>
<comment type="caution">
    <text evidence="2">The sequence shown here is derived from an EMBL/GenBank/DDBJ whole genome shotgun (WGS) entry which is preliminary data.</text>
</comment>
<evidence type="ECO:0000313" key="2">
    <source>
        <dbReference type="EMBL" id="MCO6418053.1"/>
    </source>
</evidence>
<evidence type="ECO:0000313" key="3">
    <source>
        <dbReference type="Proteomes" id="UP001523392"/>
    </source>
</evidence>
<protein>
    <submittedName>
        <fullName evidence="2">Uncharacterized protein</fullName>
    </submittedName>
</protein>
<evidence type="ECO:0000256" key="1">
    <source>
        <dbReference type="SAM" id="MobiDB-lite"/>
    </source>
</evidence>
<dbReference type="Proteomes" id="UP001523392">
    <property type="component" value="Unassembled WGS sequence"/>
</dbReference>